<name>A0ABD1T7P0_9LAMI</name>
<organism evidence="1 2">
    <name type="scientific">Forsythia ovata</name>
    <dbReference type="NCBI Taxonomy" id="205694"/>
    <lineage>
        <taxon>Eukaryota</taxon>
        <taxon>Viridiplantae</taxon>
        <taxon>Streptophyta</taxon>
        <taxon>Embryophyta</taxon>
        <taxon>Tracheophyta</taxon>
        <taxon>Spermatophyta</taxon>
        <taxon>Magnoliopsida</taxon>
        <taxon>eudicotyledons</taxon>
        <taxon>Gunneridae</taxon>
        <taxon>Pentapetalae</taxon>
        <taxon>asterids</taxon>
        <taxon>lamiids</taxon>
        <taxon>Lamiales</taxon>
        <taxon>Oleaceae</taxon>
        <taxon>Forsythieae</taxon>
        <taxon>Forsythia</taxon>
    </lineage>
</organism>
<dbReference type="AlphaFoldDB" id="A0ABD1T7P0"/>
<dbReference type="Proteomes" id="UP001604277">
    <property type="component" value="Unassembled WGS sequence"/>
</dbReference>
<reference evidence="2" key="1">
    <citation type="submission" date="2024-07" db="EMBL/GenBank/DDBJ databases">
        <title>Two chromosome-level genome assemblies of Korean endemic species Abeliophyllum distichum and Forsythia ovata (Oleaceae).</title>
        <authorList>
            <person name="Jang H."/>
        </authorList>
    </citation>
    <scope>NUCLEOTIDE SEQUENCE [LARGE SCALE GENOMIC DNA]</scope>
</reference>
<comment type="caution">
    <text evidence="1">The sequence shown here is derived from an EMBL/GenBank/DDBJ whole genome shotgun (WGS) entry which is preliminary data.</text>
</comment>
<accession>A0ABD1T7P0</accession>
<proteinExistence type="predicted"/>
<protein>
    <submittedName>
        <fullName evidence="1">Uncharacterized protein</fullName>
    </submittedName>
</protein>
<sequence length="141" mass="16119">MAEMNTARSHLLNYELYKVLAGYKESKAIGSEDSDELHLENKILFSKLDLVEEARWQAEYKAMKAETIQKVCNNAKRRAELKLKVYKDMAYAKYKELDEVLSELSKAKESLARLGNLFLCQPERRSGAIGPVFLCLVSLLL</sequence>
<evidence type="ECO:0000313" key="1">
    <source>
        <dbReference type="EMBL" id="KAL2508752.1"/>
    </source>
</evidence>
<evidence type="ECO:0000313" key="2">
    <source>
        <dbReference type="Proteomes" id="UP001604277"/>
    </source>
</evidence>
<gene>
    <name evidence="1" type="ORF">Fot_32399</name>
</gene>
<dbReference type="EMBL" id="JBFOLJ010000009">
    <property type="protein sequence ID" value="KAL2508752.1"/>
    <property type="molecule type" value="Genomic_DNA"/>
</dbReference>
<keyword evidence="2" id="KW-1185">Reference proteome</keyword>